<sequence length="302" mass="33926">MSTTPSSTPSGSVPARLLSDPNFAICPDFASEDYDAVRSKIDNDNAVAIAELTASWTRSNDKNKAQWIIQVEADRAQKETDDARRRQEVEKEAAEAAKVAEAERLEAEKKKPKLGDFDVNSAPASFIEARISAFAQKKLEKRKYCPLYPFTTAGLTEAAAALMSSAEDGSSVRLGRSDDNELTFQTGPSSNTHKNMIRDENLTHREFGLGWHRYIKEIERAGWSKLHVDALTQFFYGLDTHSLHEQDHGSQIIRIYADRYRLEWFNTLGTANSFNLAIINEVLLTKISNEYFMKLHSKTIAS</sequence>
<protein>
    <submittedName>
        <fullName evidence="2">Uncharacterized protein</fullName>
    </submittedName>
</protein>
<dbReference type="AlphaFoldDB" id="A0AAD6VR28"/>
<gene>
    <name evidence="2" type="ORF">GGX14DRAFT_355831</name>
</gene>
<accession>A0AAD6VR28</accession>
<evidence type="ECO:0000313" key="2">
    <source>
        <dbReference type="EMBL" id="KAJ7219524.1"/>
    </source>
</evidence>
<organism evidence="2 3">
    <name type="scientific">Mycena pura</name>
    <dbReference type="NCBI Taxonomy" id="153505"/>
    <lineage>
        <taxon>Eukaryota</taxon>
        <taxon>Fungi</taxon>
        <taxon>Dikarya</taxon>
        <taxon>Basidiomycota</taxon>
        <taxon>Agaricomycotina</taxon>
        <taxon>Agaricomycetes</taxon>
        <taxon>Agaricomycetidae</taxon>
        <taxon>Agaricales</taxon>
        <taxon>Marasmiineae</taxon>
        <taxon>Mycenaceae</taxon>
        <taxon>Mycena</taxon>
    </lineage>
</organism>
<feature type="compositionally biased region" description="Polar residues" evidence="1">
    <location>
        <begin position="182"/>
        <end position="194"/>
    </location>
</feature>
<evidence type="ECO:0000256" key="1">
    <source>
        <dbReference type="SAM" id="MobiDB-lite"/>
    </source>
</evidence>
<dbReference type="EMBL" id="JARJCW010000011">
    <property type="protein sequence ID" value="KAJ7219524.1"/>
    <property type="molecule type" value="Genomic_DNA"/>
</dbReference>
<proteinExistence type="predicted"/>
<dbReference type="Proteomes" id="UP001219525">
    <property type="component" value="Unassembled WGS sequence"/>
</dbReference>
<feature type="region of interest" description="Disordered" evidence="1">
    <location>
        <begin position="171"/>
        <end position="195"/>
    </location>
</feature>
<name>A0AAD6VR28_9AGAR</name>
<keyword evidence="3" id="KW-1185">Reference proteome</keyword>
<reference evidence="2" key="1">
    <citation type="submission" date="2023-03" db="EMBL/GenBank/DDBJ databases">
        <title>Massive genome expansion in bonnet fungi (Mycena s.s.) driven by repeated elements and novel gene families across ecological guilds.</title>
        <authorList>
            <consortium name="Lawrence Berkeley National Laboratory"/>
            <person name="Harder C.B."/>
            <person name="Miyauchi S."/>
            <person name="Viragh M."/>
            <person name="Kuo A."/>
            <person name="Thoen E."/>
            <person name="Andreopoulos B."/>
            <person name="Lu D."/>
            <person name="Skrede I."/>
            <person name="Drula E."/>
            <person name="Henrissat B."/>
            <person name="Morin E."/>
            <person name="Kohler A."/>
            <person name="Barry K."/>
            <person name="LaButti K."/>
            <person name="Morin E."/>
            <person name="Salamov A."/>
            <person name="Lipzen A."/>
            <person name="Mereny Z."/>
            <person name="Hegedus B."/>
            <person name="Baldrian P."/>
            <person name="Stursova M."/>
            <person name="Weitz H."/>
            <person name="Taylor A."/>
            <person name="Grigoriev I.V."/>
            <person name="Nagy L.G."/>
            <person name="Martin F."/>
            <person name="Kauserud H."/>
        </authorList>
    </citation>
    <scope>NUCLEOTIDE SEQUENCE</scope>
    <source>
        <strain evidence="2">9144</strain>
    </source>
</reference>
<comment type="caution">
    <text evidence="2">The sequence shown here is derived from an EMBL/GenBank/DDBJ whole genome shotgun (WGS) entry which is preliminary data.</text>
</comment>
<evidence type="ECO:0000313" key="3">
    <source>
        <dbReference type="Proteomes" id="UP001219525"/>
    </source>
</evidence>